<feature type="chain" id="PRO_5013246050" evidence="8">
    <location>
        <begin position="22"/>
        <end position="1105"/>
    </location>
</feature>
<dbReference type="InterPro" id="IPR023996">
    <property type="entry name" value="TonB-dep_OMP_SusC/RagA"/>
</dbReference>
<evidence type="ECO:0000313" key="11">
    <source>
        <dbReference type="Proteomes" id="UP000184212"/>
    </source>
</evidence>
<dbReference type="InterPro" id="IPR008969">
    <property type="entry name" value="CarboxyPept-like_regulatory"/>
</dbReference>
<proteinExistence type="inferred from homology"/>
<keyword evidence="6 7" id="KW-0998">Cell outer membrane</keyword>
<evidence type="ECO:0000256" key="1">
    <source>
        <dbReference type="ARBA" id="ARBA00004571"/>
    </source>
</evidence>
<dbReference type="STRING" id="947013.SAMN04488109_5322"/>
<dbReference type="Gene3D" id="2.40.170.20">
    <property type="entry name" value="TonB-dependent receptor, beta-barrel domain"/>
    <property type="match status" value="1"/>
</dbReference>
<evidence type="ECO:0000256" key="3">
    <source>
        <dbReference type="ARBA" id="ARBA00022452"/>
    </source>
</evidence>
<keyword evidence="8" id="KW-0732">Signal</keyword>
<evidence type="ECO:0000259" key="9">
    <source>
        <dbReference type="Pfam" id="PF07715"/>
    </source>
</evidence>
<keyword evidence="11" id="KW-1185">Reference proteome</keyword>
<feature type="signal peptide" evidence="8">
    <location>
        <begin position="1"/>
        <end position="21"/>
    </location>
</feature>
<evidence type="ECO:0000256" key="4">
    <source>
        <dbReference type="ARBA" id="ARBA00022692"/>
    </source>
</evidence>
<dbReference type="InterPro" id="IPR012910">
    <property type="entry name" value="Plug_dom"/>
</dbReference>
<dbReference type="PROSITE" id="PS52016">
    <property type="entry name" value="TONB_DEPENDENT_REC_3"/>
    <property type="match status" value="1"/>
</dbReference>
<dbReference type="AlphaFoldDB" id="A0A1M5VQW6"/>
<dbReference type="InterPro" id="IPR037066">
    <property type="entry name" value="Plug_dom_sf"/>
</dbReference>
<evidence type="ECO:0000313" key="10">
    <source>
        <dbReference type="EMBL" id="SHH77632.1"/>
    </source>
</evidence>
<dbReference type="Gene3D" id="2.170.130.10">
    <property type="entry name" value="TonB-dependent receptor, plug domain"/>
    <property type="match status" value="1"/>
</dbReference>
<dbReference type="RefSeq" id="WP_073140685.1">
    <property type="nucleotide sequence ID" value="NZ_FQWQ01000004.1"/>
</dbReference>
<keyword evidence="3 7" id="KW-1134">Transmembrane beta strand</keyword>
<organism evidence="10 11">
    <name type="scientific">Chryseolinea serpens</name>
    <dbReference type="NCBI Taxonomy" id="947013"/>
    <lineage>
        <taxon>Bacteria</taxon>
        <taxon>Pseudomonadati</taxon>
        <taxon>Bacteroidota</taxon>
        <taxon>Cytophagia</taxon>
        <taxon>Cytophagales</taxon>
        <taxon>Fulvivirgaceae</taxon>
        <taxon>Chryseolinea</taxon>
    </lineage>
</organism>
<evidence type="ECO:0000256" key="2">
    <source>
        <dbReference type="ARBA" id="ARBA00022448"/>
    </source>
</evidence>
<dbReference type="OrthoDB" id="9768177at2"/>
<dbReference type="NCBIfam" id="TIGR04056">
    <property type="entry name" value="OMP_RagA_SusC"/>
    <property type="match status" value="1"/>
</dbReference>
<feature type="domain" description="TonB-dependent receptor plug" evidence="9">
    <location>
        <begin position="118"/>
        <end position="247"/>
    </location>
</feature>
<gene>
    <name evidence="10" type="ORF">SAMN04488109_5322</name>
</gene>
<dbReference type="Proteomes" id="UP000184212">
    <property type="component" value="Unassembled WGS sequence"/>
</dbReference>
<dbReference type="InterPro" id="IPR039426">
    <property type="entry name" value="TonB-dep_rcpt-like"/>
</dbReference>
<comment type="subcellular location">
    <subcellularLocation>
        <location evidence="1 7">Cell outer membrane</location>
        <topology evidence="1 7">Multi-pass membrane protein</topology>
    </subcellularLocation>
</comment>
<protein>
    <submittedName>
        <fullName evidence="10">Iron complex outermembrane recepter protein</fullName>
    </submittedName>
</protein>
<dbReference type="Pfam" id="PF13715">
    <property type="entry name" value="CarbopepD_reg_2"/>
    <property type="match status" value="1"/>
</dbReference>
<dbReference type="InterPro" id="IPR036942">
    <property type="entry name" value="Beta-barrel_TonB_sf"/>
</dbReference>
<dbReference type="Gene3D" id="2.60.40.1120">
    <property type="entry name" value="Carboxypeptidase-like, regulatory domain"/>
    <property type="match status" value="1"/>
</dbReference>
<evidence type="ECO:0000256" key="7">
    <source>
        <dbReference type="PROSITE-ProRule" id="PRU01360"/>
    </source>
</evidence>
<accession>A0A1M5VQW6</accession>
<dbReference type="NCBIfam" id="TIGR04057">
    <property type="entry name" value="SusC_RagA_signa"/>
    <property type="match status" value="1"/>
</dbReference>
<reference evidence="10 11" key="1">
    <citation type="submission" date="2016-11" db="EMBL/GenBank/DDBJ databases">
        <authorList>
            <person name="Jaros S."/>
            <person name="Januszkiewicz K."/>
            <person name="Wedrychowicz H."/>
        </authorList>
    </citation>
    <scope>NUCLEOTIDE SEQUENCE [LARGE SCALE GENOMIC DNA]</scope>
    <source>
        <strain evidence="10 11">DSM 24574</strain>
    </source>
</reference>
<sequence length="1105" mass="121283">MKKRLLYLSVIFVMIGFTAYGQTVTGTVTSSSDASALPGVSVLLKGSTTGTTTDSDGHFAIQVPEDDKNATLVFSFIGFATQEILVAGKTTIDVPLETDMTQLGEVVVTALGISREKKALGYATSTISSDQITAAGNTNFASALYGKAPGVRITTAPGGATSAVNVQIRGINSINAKGNQPLYVVDGVMIRNMEQSPTGTNNGGYWDDQKIRGNGILDINPADIESLNILKGASAAALYGSEASNGVIVITTKKGTKRNGLGVDFNYNFTVEKVAFTPKYQNTYGPGYDRETNIGNFGANEEGFIPVDTNGDGVNDAVRPIYRAWAQFGPRMDGRQVAWWDGSTRAYSAQPDNYKDLYRTGSSSNFNIAVSNSTDRGSFRLSYTRLDYKGISRGSDLGRNTFNLNSTVKLSNKVSADIVVNYINNKIHNRPEQINRLAANYGGFFSRADYMDVYLNKYQTSQGYKYVTYDQPQKNPAEAIKYNIRAVDLLEYLWRNVRDNDDEYQDRIISSTTLNYEIAKGLKVRGRVGNDFTSVRNEIERHNEYPTSFNTSQSTGSYSLSTGRYSIFYTDALLTYSKDLNKDFAFSVMGGFQSRSQNYIDQKSSTEGGLVQENWFSLNNSYGVKSTSSARTKATMYAYLGMVNLSFKEYLYLEATARQEYTSTLPPGHNGYFYPSANLGFVFSDAFQLPSFISLGKIRVSQARIANGSSPYAANVVYSQQTLATTQGTVTQLQAANNYGNSNIAPERKTETELGLEMAFFQNKLGLDATVYKNTIKDQIIDQSLAPSNGASSVLANLGELSSKGIEIGLSATPYNSGNFRWDTRLSFAKSVTRVMKLAPGMDEMTFYNADAGAVLIKAKAGDVLGDIYTHTREKDSNGNYIINSDGYYQMTTGNDYEKVGNVLPKGVGGWSNTVTYKGLSLNFLIDYRYGGQLVSAPHLYAYGAGMYESTMQYRDAEHGGLSYNIDGSGNKVQAANGQYHDGLILDGVTTTGEKNTKILDAANYYINSYYWASGLYEKQGVLKNDYIKMREVSLSYNLPRSIAQKLRFQNLKVSVIGRNLFYLYRTMKDLDPEVAIGSSWQRQGIDEGSLAATRSLGFSLNGSF</sequence>
<dbReference type="EMBL" id="FQWQ01000004">
    <property type="protein sequence ID" value="SHH77632.1"/>
    <property type="molecule type" value="Genomic_DNA"/>
</dbReference>
<dbReference type="SUPFAM" id="SSF49464">
    <property type="entry name" value="Carboxypeptidase regulatory domain-like"/>
    <property type="match status" value="1"/>
</dbReference>
<comment type="similarity">
    <text evidence="7">Belongs to the TonB-dependent receptor family.</text>
</comment>
<evidence type="ECO:0000256" key="6">
    <source>
        <dbReference type="ARBA" id="ARBA00023237"/>
    </source>
</evidence>
<keyword evidence="5 7" id="KW-0472">Membrane</keyword>
<keyword evidence="2 7" id="KW-0813">Transport</keyword>
<keyword evidence="4 7" id="KW-0812">Transmembrane</keyword>
<dbReference type="GO" id="GO:0009279">
    <property type="term" value="C:cell outer membrane"/>
    <property type="evidence" value="ECO:0007669"/>
    <property type="project" value="UniProtKB-SubCell"/>
</dbReference>
<dbReference type="Pfam" id="PF07715">
    <property type="entry name" value="Plug"/>
    <property type="match status" value="1"/>
</dbReference>
<dbReference type="InterPro" id="IPR023997">
    <property type="entry name" value="TonB-dep_OMP_SusC/RagA_CS"/>
</dbReference>
<evidence type="ECO:0000256" key="5">
    <source>
        <dbReference type="ARBA" id="ARBA00023136"/>
    </source>
</evidence>
<dbReference type="SUPFAM" id="SSF56935">
    <property type="entry name" value="Porins"/>
    <property type="match status" value="1"/>
</dbReference>
<name>A0A1M5VQW6_9BACT</name>
<evidence type="ECO:0000256" key="8">
    <source>
        <dbReference type="SAM" id="SignalP"/>
    </source>
</evidence>